<dbReference type="Pfam" id="PF12867">
    <property type="entry name" value="DinB_2"/>
    <property type="match status" value="1"/>
</dbReference>
<evidence type="ECO:0000313" key="3">
    <source>
        <dbReference type="Proteomes" id="UP000318010"/>
    </source>
</evidence>
<gene>
    <name evidence="2" type="ORF">FPZ42_11035</name>
</gene>
<evidence type="ECO:0000313" key="2">
    <source>
        <dbReference type="EMBL" id="TWR26154.1"/>
    </source>
</evidence>
<feature type="domain" description="DinB-like" evidence="1">
    <location>
        <begin position="31"/>
        <end position="143"/>
    </location>
</feature>
<evidence type="ECO:0000259" key="1">
    <source>
        <dbReference type="Pfam" id="PF12867"/>
    </source>
</evidence>
<dbReference type="SUPFAM" id="SSF109854">
    <property type="entry name" value="DinB/YfiT-like putative metalloenzymes"/>
    <property type="match status" value="1"/>
</dbReference>
<name>A0A563U476_9SPHI</name>
<dbReference type="RefSeq" id="WP_146271304.1">
    <property type="nucleotide sequence ID" value="NZ_VOEI01000003.1"/>
</dbReference>
<dbReference type="AlphaFoldDB" id="A0A563U476"/>
<accession>A0A563U476</accession>
<protein>
    <submittedName>
        <fullName evidence="2">DinB family protein</fullName>
    </submittedName>
</protein>
<reference evidence="2 3" key="1">
    <citation type="submission" date="2019-07" db="EMBL/GenBank/DDBJ databases">
        <authorList>
            <person name="Kim J."/>
        </authorList>
    </citation>
    <scope>NUCLEOTIDE SEQUENCE [LARGE SCALE GENOMIC DNA]</scope>
    <source>
        <strain evidence="2 3">MJ1a</strain>
    </source>
</reference>
<proteinExistence type="predicted"/>
<dbReference type="InterPro" id="IPR034660">
    <property type="entry name" value="DinB/YfiT-like"/>
</dbReference>
<dbReference type="Gene3D" id="1.20.120.450">
    <property type="entry name" value="dinb family like domain"/>
    <property type="match status" value="1"/>
</dbReference>
<comment type="caution">
    <text evidence="2">The sequence shown here is derived from an EMBL/GenBank/DDBJ whole genome shotgun (WGS) entry which is preliminary data.</text>
</comment>
<organism evidence="2 3">
    <name type="scientific">Mucilaginibacter achroorhodeus</name>
    <dbReference type="NCBI Taxonomy" id="2599294"/>
    <lineage>
        <taxon>Bacteria</taxon>
        <taxon>Pseudomonadati</taxon>
        <taxon>Bacteroidota</taxon>
        <taxon>Sphingobacteriia</taxon>
        <taxon>Sphingobacteriales</taxon>
        <taxon>Sphingobacteriaceae</taxon>
        <taxon>Mucilaginibacter</taxon>
    </lineage>
</organism>
<dbReference type="InterPro" id="IPR024775">
    <property type="entry name" value="DinB-like"/>
</dbReference>
<sequence>MEDKAFELENAVNDFVDAKAEIVDWDNIVNMGKWNNKEILGHLIDSANVNLQRFVRATYEDGFKLIYHQDEWVAAQYYSEASSKDLIQLWKHLNYQIARVLKHYPPERRVALCDTGKHGVNLHTVEFLAADYIEHLQHHLYQIS</sequence>
<dbReference type="OrthoDB" id="9793216at2"/>
<dbReference type="Proteomes" id="UP000318010">
    <property type="component" value="Unassembled WGS sequence"/>
</dbReference>
<dbReference type="EMBL" id="VOEI01000003">
    <property type="protein sequence ID" value="TWR26154.1"/>
    <property type="molecule type" value="Genomic_DNA"/>
</dbReference>
<keyword evidence="3" id="KW-1185">Reference proteome</keyword>